<dbReference type="SUPFAM" id="SSF53850">
    <property type="entry name" value="Periplasmic binding protein-like II"/>
    <property type="match status" value="1"/>
</dbReference>
<proteinExistence type="inferred from homology"/>
<dbReference type="PANTHER" id="PTHR30537:SF5">
    <property type="entry name" value="HTH-TYPE TRANSCRIPTIONAL ACTIVATOR TTDR-RELATED"/>
    <property type="match status" value="1"/>
</dbReference>
<protein>
    <submittedName>
        <fullName evidence="6">LysR family transcriptional regulator</fullName>
    </submittedName>
</protein>
<dbReference type="AlphaFoldDB" id="A0A160FR86"/>
<keyword evidence="7" id="KW-1185">Reference proteome</keyword>
<dbReference type="STRING" id="1804984.AYM40_23080"/>
<dbReference type="PROSITE" id="PS50931">
    <property type="entry name" value="HTH_LYSR"/>
    <property type="match status" value="1"/>
</dbReference>
<evidence type="ECO:0000256" key="1">
    <source>
        <dbReference type="ARBA" id="ARBA00009437"/>
    </source>
</evidence>
<dbReference type="CDD" id="cd08422">
    <property type="entry name" value="PBP2_CrgA_like"/>
    <property type="match status" value="1"/>
</dbReference>
<reference evidence="6 7" key="1">
    <citation type="journal article" date="2016" name="Gene">
        <title>PacBio SMRT assembly of a complex multi-replicon genome reveals chlorocatechol degradative operon in a region of genome plasticity.</title>
        <authorList>
            <person name="Ricker N."/>
            <person name="Shen S.Y."/>
            <person name="Goordial J."/>
            <person name="Jin S."/>
            <person name="Fulthorpe R.R."/>
        </authorList>
    </citation>
    <scope>NUCLEOTIDE SEQUENCE [LARGE SCALE GENOMIC DNA]</scope>
    <source>
        <strain evidence="6 7">OLGA172</strain>
    </source>
</reference>
<sequence length="317" mass="35349">MDMFNQMRVFVRVAECGKFTAAAEILNTSPGAISRAITELEMRLRTRLFHRSTRKIALTPAGEVYLDRCKQILADVERADEEASGAQQRPIGKLRIHSFVGFGQYYILPAVKEYRTRYPHVAVELTLSQRLPELYEGSTDVAIVATSAALADSDLVSHLLGTSFSVLCASPEYVRDRGMPRSPSQLAQHECLILHTPAFPAYEWLLESDKGIEAMKVSGSVELNTAESMAMAVSSSMGIGVLPVYSALLGLANGSLVRVLPQYTLQRMNIYALHPSRRYTDARIRTWIEFLREFMPTVIARDAQVIERHGDLADEQP</sequence>
<name>A0A160FR86_9BURK</name>
<dbReference type="Pfam" id="PF03466">
    <property type="entry name" value="LysR_substrate"/>
    <property type="match status" value="1"/>
</dbReference>
<dbReference type="FunFam" id="1.10.10.10:FF:000001">
    <property type="entry name" value="LysR family transcriptional regulator"/>
    <property type="match status" value="1"/>
</dbReference>
<accession>A0A160FR86</accession>
<dbReference type="EMBL" id="CP014579">
    <property type="protein sequence ID" value="ANB75282.1"/>
    <property type="molecule type" value="Genomic_DNA"/>
</dbReference>
<dbReference type="InterPro" id="IPR000847">
    <property type="entry name" value="LysR_HTH_N"/>
</dbReference>
<dbReference type="Proteomes" id="UP000076852">
    <property type="component" value="Chromosome 2"/>
</dbReference>
<evidence type="ECO:0000313" key="6">
    <source>
        <dbReference type="EMBL" id="ANB75282.1"/>
    </source>
</evidence>
<keyword evidence="4" id="KW-0804">Transcription</keyword>
<dbReference type="InterPro" id="IPR036390">
    <property type="entry name" value="WH_DNA-bd_sf"/>
</dbReference>
<organism evidence="6 7">
    <name type="scientific">Paraburkholderia phytofirmans OLGA172</name>
    <dbReference type="NCBI Taxonomy" id="1417228"/>
    <lineage>
        <taxon>Bacteria</taxon>
        <taxon>Pseudomonadati</taxon>
        <taxon>Pseudomonadota</taxon>
        <taxon>Betaproteobacteria</taxon>
        <taxon>Burkholderiales</taxon>
        <taxon>Burkholderiaceae</taxon>
        <taxon>Paraburkholderia</taxon>
    </lineage>
</organism>
<dbReference type="RefSeq" id="WP_063498568.1">
    <property type="nucleotide sequence ID" value="NZ_CP014579.1"/>
</dbReference>
<evidence type="ECO:0000256" key="4">
    <source>
        <dbReference type="ARBA" id="ARBA00023163"/>
    </source>
</evidence>
<feature type="domain" description="HTH lysR-type" evidence="5">
    <location>
        <begin position="1"/>
        <end position="59"/>
    </location>
</feature>
<dbReference type="Gene3D" id="1.10.10.10">
    <property type="entry name" value="Winged helix-like DNA-binding domain superfamily/Winged helix DNA-binding domain"/>
    <property type="match status" value="1"/>
</dbReference>
<dbReference type="PANTHER" id="PTHR30537">
    <property type="entry name" value="HTH-TYPE TRANSCRIPTIONAL REGULATOR"/>
    <property type="match status" value="1"/>
</dbReference>
<dbReference type="InterPro" id="IPR036388">
    <property type="entry name" value="WH-like_DNA-bd_sf"/>
</dbReference>
<dbReference type="Gene3D" id="3.40.190.290">
    <property type="match status" value="1"/>
</dbReference>
<dbReference type="InterPro" id="IPR005119">
    <property type="entry name" value="LysR_subst-bd"/>
</dbReference>
<dbReference type="KEGG" id="buz:AYM40_23080"/>
<dbReference type="OrthoDB" id="9080899at2"/>
<evidence type="ECO:0000313" key="7">
    <source>
        <dbReference type="Proteomes" id="UP000076852"/>
    </source>
</evidence>
<evidence type="ECO:0000256" key="2">
    <source>
        <dbReference type="ARBA" id="ARBA00023015"/>
    </source>
</evidence>
<dbReference type="InterPro" id="IPR058163">
    <property type="entry name" value="LysR-type_TF_proteobact-type"/>
</dbReference>
<dbReference type="GO" id="GO:0003700">
    <property type="term" value="F:DNA-binding transcription factor activity"/>
    <property type="evidence" value="ECO:0007669"/>
    <property type="project" value="InterPro"/>
</dbReference>
<dbReference type="SUPFAM" id="SSF46785">
    <property type="entry name" value="Winged helix' DNA-binding domain"/>
    <property type="match status" value="1"/>
</dbReference>
<keyword evidence="3" id="KW-0238">DNA-binding</keyword>
<evidence type="ECO:0000259" key="5">
    <source>
        <dbReference type="PROSITE" id="PS50931"/>
    </source>
</evidence>
<dbReference type="Pfam" id="PF00126">
    <property type="entry name" value="HTH_1"/>
    <property type="match status" value="1"/>
</dbReference>
<gene>
    <name evidence="6" type="ORF">AYM40_23080</name>
</gene>
<evidence type="ECO:0000256" key="3">
    <source>
        <dbReference type="ARBA" id="ARBA00023125"/>
    </source>
</evidence>
<dbReference type="GO" id="GO:0003677">
    <property type="term" value="F:DNA binding"/>
    <property type="evidence" value="ECO:0007669"/>
    <property type="project" value="UniProtKB-KW"/>
</dbReference>
<comment type="similarity">
    <text evidence="1">Belongs to the LysR transcriptional regulatory family.</text>
</comment>
<keyword evidence="2" id="KW-0805">Transcription regulation</keyword>